<dbReference type="Pfam" id="PF00144">
    <property type="entry name" value="Beta-lactamase"/>
    <property type="match status" value="1"/>
</dbReference>
<keyword evidence="4" id="KW-1185">Reference proteome</keyword>
<dbReference type="RefSeq" id="WP_201336115.1">
    <property type="nucleotide sequence ID" value="NZ_BOCI01000278.1"/>
</dbReference>
<comment type="caution">
    <text evidence="3">The sequence shown here is derived from an EMBL/GenBank/DDBJ whole genome shotgun (WGS) entry which is preliminary data.</text>
</comment>
<evidence type="ECO:0000256" key="1">
    <source>
        <dbReference type="SAM" id="SignalP"/>
    </source>
</evidence>
<protein>
    <submittedName>
        <fullName evidence="3">Penicillin-binding protein</fullName>
    </submittedName>
</protein>
<gene>
    <name evidence="3" type="primary">pbpX_1</name>
    <name evidence="3" type="ORF">lacNasYZ03_09990</name>
</gene>
<dbReference type="PANTHER" id="PTHR46825">
    <property type="entry name" value="D-ALANYL-D-ALANINE-CARBOXYPEPTIDASE/ENDOPEPTIDASE AMPH"/>
    <property type="match status" value="1"/>
</dbReference>
<sequence length="377" mass="42435">MRLFFEKSYLRKLSGIVSRLLLAGSLFGAAAVPGVAHAEARKSDVRQVMRDNHLAGSVLMVQNGSVQTVNYGYAWFGRRLENGSAAITYPAASLQKVVTGAMLVQIMNEKKHTSQDFSQYTRISRWYPHLKNASRVTVGNLLTHTSGYRASGSESNRGRQLSENQAISWVTQKINASWQYQQGSYHYNNANYVLLVGIIRKLTGHSYAYNFNRRIVRPLGLKATSLRSSIPWTRSQAVSYAYLWQRKYQRPVSLPKSVASQIPGAGNMCTTPLEYYKMMLSLQDGAVLNQSDYYYLTHLKARRGQYSGGMYLKRGGKVKSAFGAISAEHYATYVQLTSDNRNGIIMFVNERSQTEQQLKGLAFGLLEKIQRQTFSLN</sequence>
<dbReference type="InterPro" id="IPR012338">
    <property type="entry name" value="Beta-lactam/transpept-like"/>
</dbReference>
<reference evidence="4" key="1">
    <citation type="submission" date="2021-01" db="EMBL/GenBank/DDBJ databases">
        <title>Draft genome sequence of Nasalis larvatus strain YZ03.</title>
        <authorList>
            <person name="Suzuki-Hashido N."/>
            <person name="Tsuchida S."/>
            <person name="Hayakawa T."/>
        </authorList>
    </citation>
    <scope>NUCLEOTIDE SEQUENCE [LARGE SCALE GENOMIC DNA]</scope>
    <source>
        <strain evidence="4">YZ03</strain>
    </source>
</reference>
<dbReference type="EMBL" id="BOCI01000278">
    <property type="protein sequence ID" value="GHW01312.1"/>
    <property type="molecule type" value="Genomic_DNA"/>
</dbReference>
<dbReference type="SUPFAM" id="SSF56601">
    <property type="entry name" value="beta-lactamase/transpeptidase-like"/>
    <property type="match status" value="1"/>
</dbReference>
<dbReference type="PANTHER" id="PTHR46825:SF9">
    <property type="entry name" value="BETA-LACTAMASE-RELATED DOMAIN-CONTAINING PROTEIN"/>
    <property type="match status" value="1"/>
</dbReference>
<dbReference type="InterPro" id="IPR050491">
    <property type="entry name" value="AmpC-like"/>
</dbReference>
<dbReference type="Gene3D" id="3.40.710.10">
    <property type="entry name" value="DD-peptidase/beta-lactamase superfamily"/>
    <property type="match status" value="1"/>
</dbReference>
<dbReference type="Proteomes" id="UP000616547">
    <property type="component" value="Unassembled WGS sequence"/>
</dbReference>
<feature type="chain" id="PRO_5046536865" evidence="1">
    <location>
        <begin position="39"/>
        <end position="377"/>
    </location>
</feature>
<accession>A0ABQ3WAR7</accession>
<evidence type="ECO:0000259" key="2">
    <source>
        <dbReference type="Pfam" id="PF00144"/>
    </source>
</evidence>
<feature type="signal peptide" evidence="1">
    <location>
        <begin position="1"/>
        <end position="38"/>
    </location>
</feature>
<organism evidence="3 4">
    <name type="scientific">Lactobacillus nasalidis</name>
    <dbReference type="NCBI Taxonomy" id="2797258"/>
    <lineage>
        <taxon>Bacteria</taxon>
        <taxon>Bacillati</taxon>
        <taxon>Bacillota</taxon>
        <taxon>Bacilli</taxon>
        <taxon>Lactobacillales</taxon>
        <taxon>Lactobacillaceae</taxon>
        <taxon>Lactobacillus</taxon>
    </lineage>
</organism>
<name>A0ABQ3WAR7_9LACO</name>
<dbReference type="InterPro" id="IPR001466">
    <property type="entry name" value="Beta-lactam-related"/>
</dbReference>
<evidence type="ECO:0000313" key="3">
    <source>
        <dbReference type="EMBL" id="GHW01312.1"/>
    </source>
</evidence>
<feature type="domain" description="Beta-lactamase-related" evidence="2">
    <location>
        <begin position="45"/>
        <end position="353"/>
    </location>
</feature>
<evidence type="ECO:0000313" key="4">
    <source>
        <dbReference type="Proteomes" id="UP000616547"/>
    </source>
</evidence>
<proteinExistence type="predicted"/>
<keyword evidence="1" id="KW-0732">Signal</keyword>